<keyword evidence="2" id="KW-0326">Glycosidase</keyword>
<proteinExistence type="predicted"/>
<dbReference type="InterPro" id="IPR023186">
    <property type="entry name" value="IUNH"/>
</dbReference>
<dbReference type="Gene3D" id="3.90.245.10">
    <property type="entry name" value="Ribonucleoside hydrolase-like"/>
    <property type="match status" value="1"/>
</dbReference>
<accession>A0ABZ3C8H7</accession>
<name>A0ABZ3C8H7_9ACTN</name>
<evidence type="ECO:0000256" key="2">
    <source>
        <dbReference type="ARBA" id="ARBA00023295"/>
    </source>
</evidence>
<reference evidence="4 5" key="1">
    <citation type="journal article" date="2023" name="Environ Microbiome">
        <title>A coral-associated actinobacterium mitigates coral bleaching under heat stress.</title>
        <authorList>
            <person name="Li J."/>
            <person name="Zou Y."/>
            <person name="Li Q."/>
            <person name="Zhang J."/>
            <person name="Bourne D.G."/>
            <person name="Lyu Y."/>
            <person name="Liu C."/>
            <person name="Zhang S."/>
        </authorList>
    </citation>
    <scope>NUCLEOTIDE SEQUENCE [LARGE SCALE GENOMIC DNA]</scope>
    <source>
        <strain evidence="4 5">SCSIO 13291</strain>
    </source>
</reference>
<evidence type="ECO:0000256" key="1">
    <source>
        <dbReference type="ARBA" id="ARBA00022801"/>
    </source>
</evidence>
<dbReference type="InterPro" id="IPR036452">
    <property type="entry name" value="Ribo_hydro-like"/>
</dbReference>
<dbReference type="SUPFAM" id="SSF53590">
    <property type="entry name" value="Nucleoside hydrolase"/>
    <property type="match status" value="1"/>
</dbReference>
<feature type="domain" description="Inosine/uridine-preferring nucleoside hydrolase" evidence="3">
    <location>
        <begin position="51"/>
        <end position="191"/>
    </location>
</feature>
<evidence type="ECO:0000259" key="3">
    <source>
        <dbReference type="Pfam" id="PF01156"/>
    </source>
</evidence>
<dbReference type="EMBL" id="CP115965">
    <property type="protein sequence ID" value="WZW98850.1"/>
    <property type="molecule type" value="Genomic_DNA"/>
</dbReference>
<protein>
    <submittedName>
        <fullName evidence="4">Nucleoside hydrolase</fullName>
    </submittedName>
</protein>
<keyword evidence="5" id="KW-1185">Reference proteome</keyword>
<gene>
    <name evidence="4" type="ORF">PCC79_01165</name>
</gene>
<keyword evidence="1 4" id="KW-0378">Hydrolase</keyword>
<dbReference type="PANTHER" id="PTHR12304:SF4">
    <property type="entry name" value="URIDINE NUCLEOSIDASE"/>
    <property type="match status" value="1"/>
</dbReference>
<organism evidence="4 5">
    <name type="scientific">Propioniciclava soli</name>
    <dbReference type="NCBI Taxonomy" id="2775081"/>
    <lineage>
        <taxon>Bacteria</taxon>
        <taxon>Bacillati</taxon>
        <taxon>Actinomycetota</taxon>
        <taxon>Actinomycetes</taxon>
        <taxon>Propionibacteriales</taxon>
        <taxon>Propionibacteriaceae</taxon>
        <taxon>Propioniciclava</taxon>
    </lineage>
</organism>
<dbReference type="GO" id="GO:0016787">
    <property type="term" value="F:hydrolase activity"/>
    <property type="evidence" value="ECO:0007669"/>
    <property type="project" value="UniProtKB-KW"/>
</dbReference>
<dbReference type="Pfam" id="PF01156">
    <property type="entry name" value="IU_nuc_hydro"/>
    <property type="match status" value="1"/>
</dbReference>
<evidence type="ECO:0000313" key="5">
    <source>
        <dbReference type="Proteomes" id="UP001434337"/>
    </source>
</evidence>
<dbReference type="RefSeq" id="WP_342372752.1">
    <property type="nucleotide sequence ID" value="NZ_CP115965.1"/>
</dbReference>
<dbReference type="PANTHER" id="PTHR12304">
    <property type="entry name" value="INOSINE-URIDINE PREFERRING NUCLEOSIDE HYDROLASE"/>
    <property type="match status" value="1"/>
</dbReference>
<dbReference type="InterPro" id="IPR001910">
    <property type="entry name" value="Inosine/uridine_hydrolase_dom"/>
</dbReference>
<dbReference type="Proteomes" id="UP001434337">
    <property type="component" value="Chromosome"/>
</dbReference>
<evidence type="ECO:0000313" key="4">
    <source>
        <dbReference type="EMBL" id="WZW98850.1"/>
    </source>
</evidence>
<sequence>MAEGRLRIVSDNDYSGDPDGLFQLVHHALSPSTELVTVIGSHLREGDAFDPSETTADNAAALASDYLGRVGRGDVPVVAGSNVALTDRRTPHDSAGARAIIAAVHADDPRPLYVTLGAGLTELASAWLLDPTIAGKLTAVWIGGAEHPGVESPPGAPAAEYNTAIDPIAAQVVLNDSDLQVWQVPRTSYRQTLASFTEMKAHLTGPVGRDLVGVLESLQERIRSFGLDIGETYILGDSPLVLLTALQSSFEAWPSSSESAVLPMPAINDDGSYSDAPVPGRTVRVWHRLDCALMMRDLYAKLAGV</sequence>